<feature type="transmembrane region" description="Helical" evidence="7">
    <location>
        <begin position="310"/>
        <end position="336"/>
    </location>
</feature>
<evidence type="ECO:0000256" key="5">
    <source>
        <dbReference type="ARBA" id="ARBA00023136"/>
    </source>
</evidence>
<reference evidence="8" key="1">
    <citation type="submission" date="2021-06" db="EMBL/GenBank/DDBJ databases">
        <authorList>
            <person name="Kallberg Y."/>
            <person name="Tangrot J."/>
            <person name="Rosling A."/>
        </authorList>
    </citation>
    <scope>NUCLEOTIDE SEQUENCE</scope>
    <source>
        <strain evidence="8">BR232B</strain>
    </source>
</reference>
<comment type="caution">
    <text evidence="8">The sequence shown here is derived from an EMBL/GenBank/DDBJ whole genome shotgun (WGS) entry which is preliminary data.</text>
</comment>
<keyword evidence="5 7" id="KW-0472">Membrane</keyword>
<dbReference type="PANTHER" id="PTHR17920">
    <property type="entry name" value="TRANSMEMBRANE AND COILED-COIL DOMAIN-CONTAINING PROTEIN 4 TMCO4"/>
    <property type="match status" value="1"/>
</dbReference>
<feature type="compositionally biased region" description="Low complexity" evidence="6">
    <location>
        <begin position="161"/>
        <end position="189"/>
    </location>
</feature>
<evidence type="ECO:0000256" key="3">
    <source>
        <dbReference type="ARBA" id="ARBA00022692"/>
    </source>
</evidence>
<dbReference type="AlphaFoldDB" id="A0A9N9D2J4"/>
<comment type="subcellular location">
    <subcellularLocation>
        <location evidence="1">Membrane</location>
        <topology evidence="1">Multi-pass membrane protein</topology>
    </subcellularLocation>
</comment>
<dbReference type="Proteomes" id="UP000789739">
    <property type="component" value="Unassembled WGS sequence"/>
</dbReference>
<keyword evidence="4 7" id="KW-1133">Transmembrane helix</keyword>
<proteinExistence type="inferred from homology"/>
<dbReference type="OrthoDB" id="277931at2759"/>
<dbReference type="GO" id="GO:0016020">
    <property type="term" value="C:membrane"/>
    <property type="evidence" value="ECO:0007669"/>
    <property type="project" value="UniProtKB-SubCell"/>
</dbReference>
<evidence type="ECO:0000313" key="8">
    <source>
        <dbReference type="EMBL" id="CAG8623883.1"/>
    </source>
</evidence>
<sequence>MSNNSNGILSFSDKWTQTERFNVACLCAYALYELWWSKGYSDKLFKQHFLNAIFIHLDIHDIKEQNLIQRIPYEHTDSNSHAIRHLANDFRSSSNDIREQIIVDLLLVSLGLSQKVLKHTESSKSRMRQGLKQGIKSTTSTMNTVTNFLKTTTDTHSANLTESTATNSSSPESSTLSSSSNSDDSATSTVNPATYDARSRAVLFRLARYFELSPSLIPNLEKSIAQQLYFMQQEALKPGASDEKESDIHKDLHASASGNLEKREKKMSKLKWLATGAGVVVGATVIGLTGGLAAPLVAAGIGAVTSVAGVSFVATASTVALITSLFGIAGGGLGGYKMHKRMGSLKVFGFTQMTPDPCLPQIPSLTVTIAISGYLLESTDEITKPWLPFFSRMQRDVFALTFEPEILLDLGIAFRRFIAQQAVKVVASQALQYTVFAALTTALLLPAGVMKAGDLIDNPWALGVDRAGKAGLVLADVLCERVQGKRPVVLVGYSLGALVIWNCLLELARRQMYGLVDSVVLIGAPIPSTSEQWSVACPTVSRRVINAYATNDIVLGLVYRMHSLDLKVAGLEPVAHEKVENYDVTKLTKGHLDYKEPNTLKNILEEVGIE</sequence>
<feature type="transmembrane region" description="Helical" evidence="7">
    <location>
        <begin position="488"/>
        <end position="505"/>
    </location>
</feature>
<comment type="similarity">
    <text evidence="2">Belongs to the TMCO4 family.</text>
</comment>
<evidence type="ECO:0000256" key="7">
    <source>
        <dbReference type="SAM" id="Phobius"/>
    </source>
</evidence>
<keyword evidence="3 7" id="KW-0812">Transmembrane</keyword>
<protein>
    <submittedName>
        <fullName evidence="8">2774_t:CDS:1</fullName>
    </submittedName>
</protein>
<feature type="transmembrane region" description="Helical" evidence="7">
    <location>
        <begin position="430"/>
        <end position="450"/>
    </location>
</feature>
<evidence type="ECO:0000313" key="9">
    <source>
        <dbReference type="Proteomes" id="UP000789739"/>
    </source>
</evidence>
<organism evidence="8 9">
    <name type="scientific">Paraglomus brasilianum</name>
    <dbReference type="NCBI Taxonomy" id="144538"/>
    <lineage>
        <taxon>Eukaryota</taxon>
        <taxon>Fungi</taxon>
        <taxon>Fungi incertae sedis</taxon>
        <taxon>Mucoromycota</taxon>
        <taxon>Glomeromycotina</taxon>
        <taxon>Glomeromycetes</taxon>
        <taxon>Paraglomerales</taxon>
        <taxon>Paraglomeraceae</taxon>
        <taxon>Paraglomus</taxon>
    </lineage>
</organism>
<dbReference type="EMBL" id="CAJVPI010001710">
    <property type="protein sequence ID" value="CAG8623883.1"/>
    <property type="molecule type" value="Genomic_DNA"/>
</dbReference>
<name>A0A9N9D2J4_9GLOM</name>
<accession>A0A9N9D2J4</accession>
<evidence type="ECO:0000256" key="6">
    <source>
        <dbReference type="SAM" id="MobiDB-lite"/>
    </source>
</evidence>
<dbReference type="Gene3D" id="3.40.50.1820">
    <property type="entry name" value="alpha/beta hydrolase"/>
    <property type="match status" value="1"/>
</dbReference>
<dbReference type="PANTHER" id="PTHR17920:SF3">
    <property type="entry name" value="TRANSMEMBRANE AND COILED-COIL DOMAIN-CONTAINING PROTEIN 4"/>
    <property type="match status" value="1"/>
</dbReference>
<feature type="region of interest" description="Disordered" evidence="6">
    <location>
        <begin position="153"/>
        <end position="191"/>
    </location>
</feature>
<feature type="transmembrane region" description="Helical" evidence="7">
    <location>
        <begin position="272"/>
        <end position="298"/>
    </location>
</feature>
<dbReference type="Pfam" id="PF05277">
    <property type="entry name" value="DUF726"/>
    <property type="match status" value="1"/>
</dbReference>
<evidence type="ECO:0000256" key="4">
    <source>
        <dbReference type="ARBA" id="ARBA00022989"/>
    </source>
</evidence>
<evidence type="ECO:0000256" key="2">
    <source>
        <dbReference type="ARBA" id="ARBA00009824"/>
    </source>
</evidence>
<keyword evidence="9" id="KW-1185">Reference proteome</keyword>
<dbReference type="SUPFAM" id="SSF53474">
    <property type="entry name" value="alpha/beta-Hydrolases"/>
    <property type="match status" value="1"/>
</dbReference>
<dbReference type="InterPro" id="IPR007941">
    <property type="entry name" value="DUF726"/>
</dbReference>
<evidence type="ECO:0000256" key="1">
    <source>
        <dbReference type="ARBA" id="ARBA00004141"/>
    </source>
</evidence>
<dbReference type="InterPro" id="IPR029058">
    <property type="entry name" value="AB_hydrolase_fold"/>
</dbReference>
<gene>
    <name evidence="8" type="ORF">PBRASI_LOCUS8865</name>
</gene>